<dbReference type="RefSeq" id="WP_169430648.1">
    <property type="nucleotide sequence ID" value="NZ_CP027561.1"/>
</dbReference>
<evidence type="ECO:0000256" key="3">
    <source>
        <dbReference type="ARBA" id="ARBA00022448"/>
    </source>
</evidence>
<sequence length="385" mass="41302">MNHLRVSLPPLAELNLDSELDCAWLDRHGKVTRQDRQRLRKLPKLPLVCFLHPTDSLLASINLPPLATSKTAAAVQCAAQALMLSDITTMHVAHGPRDASGQVQMAWLPRRDLQYFGQLLHETGLNLKGLYPAAYSLPVMAGGVGQLLGDHLLLRQGPDSAQVQPLIDEAWLMEIALPAHWIGEGAPQAVQSTLADAQRWSGPLPSWGLHGGIQQPGAEGRGWGRAVGLSALALVVWVIGLNLYAAREAGAGQQIKAQMAQRVKQAFPELPVILNPLQQARQQIAARQQGAQDAPGQDFSRLVLQAGSGMPFMAGTVQRLAFVDGVLQLRLLPEARRSGNDKDWQAALAQAGVSVSADEDGWVLRPAGEVAAVADNDDSSGAEDE</sequence>
<keyword evidence="5" id="KW-0997">Cell inner membrane</keyword>
<comment type="subcellular location">
    <subcellularLocation>
        <location evidence="1">Cell inner membrane</location>
        <topology evidence="1">Single-pass membrane protein</topology>
    </subcellularLocation>
</comment>
<dbReference type="Gene3D" id="3.30.420.380">
    <property type="match status" value="1"/>
</dbReference>
<dbReference type="AlphaFoldDB" id="A0A7Z3H090"/>
<evidence type="ECO:0000259" key="11">
    <source>
        <dbReference type="Pfam" id="PF12693"/>
    </source>
</evidence>
<dbReference type="Pfam" id="PF12693">
    <property type="entry name" value="GspL_C"/>
    <property type="match status" value="1"/>
</dbReference>
<evidence type="ECO:0000256" key="1">
    <source>
        <dbReference type="ARBA" id="ARBA00004377"/>
    </source>
</evidence>
<reference evidence="12 13" key="1">
    <citation type="submission" date="2018-03" db="EMBL/GenBank/DDBJ databases">
        <title>Complete genome sequence of Pseudomonas fluorescens sp. G7.</title>
        <authorList>
            <person name="Gao C.-H."/>
            <person name="Li Z."/>
            <person name="Cai P."/>
        </authorList>
    </citation>
    <scope>NUCLEOTIDE SEQUENCE [LARGE SCALE GENOMIC DNA]</scope>
    <source>
        <strain evidence="12 13">G7</strain>
    </source>
</reference>
<dbReference type="InterPro" id="IPR025691">
    <property type="entry name" value="GspL_pp_dom"/>
</dbReference>
<keyword evidence="9" id="KW-0472">Membrane</keyword>
<keyword evidence="3" id="KW-0813">Transport</keyword>
<evidence type="ECO:0000256" key="6">
    <source>
        <dbReference type="ARBA" id="ARBA00022692"/>
    </source>
</evidence>
<evidence type="ECO:0000256" key="9">
    <source>
        <dbReference type="ARBA" id="ARBA00023136"/>
    </source>
</evidence>
<keyword evidence="4" id="KW-1003">Cell membrane</keyword>
<dbReference type="SUPFAM" id="SSF53067">
    <property type="entry name" value="Actin-like ATPase domain"/>
    <property type="match status" value="1"/>
</dbReference>
<name>A0A7Z3H090_PSEFL</name>
<dbReference type="EMBL" id="CP027561">
    <property type="protein sequence ID" value="QJP95980.1"/>
    <property type="molecule type" value="Genomic_DNA"/>
</dbReference>
<dbReference type="GO" id="GO:0005886">
    <property type="term" value="C:plasma membrane"/>
    <property type="evidence" value="ECO:0007669"/>
    <property type="project" value="UniProtKB-SubCell"/>
</dbReference>
<dbReference type="GO" id="GO:0015628">
    <property type="term" value="P:protein secretion by the type II secretion system"/>
    <property type="evidence" value="ECO:0007669"/>
    <property type="project" value="InterPro"/>
</dbReference>
<feature type="domain" description="GspL cytoplasmic actin-ATPase-like" evidence="10">
    <location>
        <begin position="29"/>
        <end position="176"/>
    </location>
</feature>
<evidence type="ECO:0000256" key="2">
    <source>
        <dbReference type="ARBA" id="ARBA00005318"/>
    </source>
</evidence>
<evidence type="ECO:0000259" key="10">
    <source>
        <dbReference type="Pfam" id="PF05134"/>
    </source>
</evidence>
<dbReference type="InterPro" id="IPR043129">
    <property type="entry name" value="ATPase_NBD"/>
</dbReference>
<proteinExistence type="inferred from homology"/>
<evidence type="ECO:0000256" key="7">
    <source>
        <dbReference type="ARBA" id="ARBA00022927"/>
    </source>
</evidence>
<protein>
    <submittedName>
        <fullName evidence="12">Type II secretion system protein GspL</fullName>
    </submittedName>
</protein>
<keyword evidence="7" id="KW-0653">Protein transport</keyword>
<dbReference type="Proteomes" id="UP000501669">
    <property type="component" value="Chromosome"/>
</dbReference>
<evidence type="ECO:0000256" key="8">
    <source>
        <dbReference type="ARBA" id="ARBA00022989"/>
    </source>
</evidence>
<evidence type="ECO:0000313" key="13">
    <source>
        <dbReference type="Proteomes" id="UP000501669"/>
    </source>
</evidence>
<dbReference type="NCBIfam" id="TIGR01709">
    <property type="entry name" value="typeII_sec_gspL"/>
    <property type="match status" value="1"/>
</dbReference>
<dbReference type="InterPro" id="IPR024230">
    <property type="entry name" value="GspL_cyto_dom"/>
</dbReference>
<dbReference type="InterPro" id="IPR007812">
    <property type="entry name" value="T2SS_protein-GspL"/>
</dbReference>
<dbReference type="GO" id="GO:0009276">
    <property type="term" value="C:Gram-negative-bacterium-type cell wall"/>
    <property type="evidence" value="ECO:0007669"/>
    <property type="project" value="InterPro"/>
</dbReference>
<evidence type="ECO:0000256" key="5">
    <source>
        <dbReference type="ARBA" id="ARBA00022519"/>
    </source>
</evidence>
<keyword evidence="6" id="KW-0812">Transmembrane</keyword>
<keyword evidence="8" id="KW-1133">Transmembrane helix</keyword>
<dbReference type="Pfam" id="PF05134">
    <property type="entry name" value="T2SSL"/>
    <property type="match status" value="1"/>
</dbReference>
<accession>A0A7Z3H090</accession>
<organism evidence="12 13">
    <name type="scientific">Pseudomonas fluorescens</name>
    <dbReference type="NCBI Taxonomy" id="294"/>
    <lineage>
        <taxon>Bacteria</taxon>
        <taxon>Pseudomonadati</taxon>
        <taxon>Pseudomonadota</taxon>
        <taxon>Gammaproteobacteria</taxon>
        <taxon>Pseudomonadales</taxon>
        <taxon>Pseudomonadaceae</taxon>
        <taxon>Pseudomonas</taxon>
    </lineage>
</organism>
<gene>
    <name evidence="12" type="ORF">C6Y56_15835</name>
</gene>
<evidence type="ECO:0000256" key="4">
    <source>
        <dbReference type="ARBA" id="ARBA00022475"/>
    </source>
</evidence>
<dbReference type="GO" id="GO:0015627">
    <property type="term" value="C:type II protein secretion system complex"/>
    <property type="evidence" value="ECO:0007669"/>
    <property type="project" value="InterPro"/>
</dbReference>
<comment type="similarity">
    <text evidence="2">Belongs to the GSP L family.</text>
</comment>
<feature type="domain" description="GspL periplasmic" evidence="11">
    <location>
        <begin position="221"/>
        <end position="351"/>
    </location>
</feature>
<evidence type="ECO:0000313" key="12">
    <source>
        <dbReference type="EMBL" id="QJP95980.1"/>
    </source>
</evidence>